<evidence type="ECO:0000256" key="7">
    <source>
        <dbReference type="ARBA" id="ARBA00023136"/>
    </source>
</evidence>
<gene>
    <name evidence="9" type="ORF">PHAECO_LOCUS9334</name>
</gene>
<feature type="transmembrane region" description="Helical" evidence="8">
    <location>
        <begin position="163"/>
        <end position="192"/>
    </location>
</feature>
<sequence>MNKDAEMKQSSWDLQTSPNKPWRKVLYEKQPYPDNYTDEKMFLRDLKKNIDIKEITFLEAVAGASLLLQEFCNVVAFVLIYFYILYEWIDPFVILVSMGISTVLGFIYYRFFLSNSVENRIGSDLRTLITFIVFGRLFSPVFHTLTDTISTDTIYTMTFVMMLVHLIFFDYGVGAAIVSSSLSVSAVVFCSICLASRLSSANNAFILITTAVVMFVLFPVLRTEMNNPNSFKVLFLLLNTYFLYHVSIFATILFLLVVILICIIFPLLYVHYQKYKENIYGPWDEAIVDDADSIICNSNSIFQHSADDLR</sequence>
<protein>
    <recommendedName>
        <fullName evidence="11">Phosphatidylinositol N-acetylglucosaminyltransferase subunit C</fullName>
    </recommendedName>
</protein>
<reference evidence="9" key="2">
    <citation type="submission" date="2022-10" db="EMBL/GenBank/DDBJ databases">
        <authorList>
            <consortium name="ENA_rothamsted_submissions"/>
            <consortium name="culmorum"/>
            <person name="King R."/>
        </authorList>
    </citation>
    <scope>NUCLEOTIDE SEQUENCE</scope>
</reference>
<dbReference type="GO" id="GO:0000506">
    <property type="term" value="C:glycosylphosphatidylinositol-N-acetylglucosaminyltransferase (GPI-GnT) complex"/>
    <property type="evidence" value="ECO:0007669"/>
    <property type="project" value="TreeGrafter"/>
</dbReference>
<dbReference type="Proteomes" id="UP001153737">
    <property type="component" value="Chromosome 5"/>
</dbReference>
<dbReference type="GO" id="GO:0006506">
    <property type="term" value="P:GPI anchor biosynthetic process"/>
    <property type="evidence" value="ECO:0007669"/>
    <property type="project" value="UniProtKB-KW"/>
</dbReference>
<evidence type="ECO:0000256" key="8">
    <source>
        <dbReference type="SAM" id="Phobius"/>
    </source>
</evidence>
<keyword evidence="4" id="KW-0337">GPI-anchor biosynthesis</keyword>
<evidence type="ECO:0008006" key="11">
    <source>
        <dbReference type="Google" id="ProtNLM"/>
    </source>
</evidence>
<evidence type="ECO:0000313" key="10">
    <source>
        <dbReference type="Proteomes" id="UP001153737"/>
    </source>
</evidence>
<evidence type="ECO:0000256" key="4">
    <source>
        <dbReference type="ARBA" id="ARBA00022502"/>
    </source>
</evidence>
<keyword evidence="6 8" id="KW-1133">Transmembrane helix</keyword>
<comment type="pathway">
    <text evidence="2">Glycolipid biosynthesis; glycosylphosphatidylinositol-anchor biosynthesis.</text>
</comment>
<comment type="similarity">
    <text evidence="3">Belongs to the PIGC family.</text>
</comment>
<dbReference type="InterPro" id="IPR009450">
    <property type="entry name" value="Plno_GlcNAc_GPI2"/>
</dbReference>
<accession>A0A9P0DUT2</accession>
<keyword evidence="5 8" id="KW-0812">Transmembrane</keyword>
<evidence type="ECO:0000256" key="2">
    <source>
        <dbReference type="ARBA" id="ARBA00004687"/>
    </source>
</evidence>
<name>A0A9P0DUT2_PHACE</name>
<reference evidence="9" key="1">
    <citation type="submission" date="2022-01" db="EMBL/GenBank/DDBJ databases">
        <authorList>
            <person name="King R."/>
        </authorList>
    </citation>
    <scope>NUCLEOTIDE SEQUENCE</scope>
</reference>
<dbReference type="EMBL" id="OU896711">
    <property type="protein sequence ID" value="CAH1170342.1"/>
    <property type="molecule type" value="Genomic_DNA"/>
</dbReference>
<feature type="transmembrane region" description="Helical" evidence="8">
    <location>
        <begin position="241"/>
        <end position="270"/>
    </location>
</feature>
<dbReference type="PANTHER" id="PTHR12982">
    <property type="entry name" value="PHOSPHATIDYLINOSITOL GLYCAN, CLASS C"/>
    <property type="match status" value="1"/>
</dbReference>
<dbReference type="PANTHER" id="PTHR12982:SF0">
    <property type="entry name" value="PHOSPHATIDYLINOSITOL N-ACETYLGLUCOSAMINYLTRANSFERASE SUBUNIT C"/>
    <property type="match status" value="1"/>
</dbReference>
<evidence type="ECO:0000256" key="5">
    <source>
        <dbReference type="ARBA" id="ARBA00022692"/>
    </source>
</evidence>
<feature type="transmembrane region" description="Helical" evidence="8">
    <location>
        <begin position="57"/>
        <end position="86"/>
    </location>
</feature>
<proteinExistence type="inferred from homology"/>
<evidence type="ECO:0000256" key="6">
    <source>
        <dbReference type="ARBA" id="ARBA00022989"/>
    </source>
</evidence>
<evidence type="ECO:0000313" key="9">
    <source>
        <dbReference type="EMBL" id="CAH1170342.1"/>
    </source>
</evidence>
<keyword evidence="7 8" id="KW-0472">Membrane</keyword>
<organism evidence="9 10">
    <name type="scientific">Phaedon cochleariae</name>
    <name type="common">Mustard beetle</name>
    <dbReference type="NCBI Taxonomy" id="80249"/>
    <lineage>
        <taxon>Eukaryota</taxon>
        <taxon>Metazoa</taxon>
        <taxon>Ecdysozoa</taxon>
        <taxon>Arthropoda</taxon>
        <taxon>Hexapoda</taxon>
        <taxon>Insecta</taxon>
        <taxon>Pterygota</taxon>
        <taxon>Neoptera</taxon>
        <taxon>Endopterygota</taxon>
        <taxon>Coleoptera</taxon>
        <taxon>Polyphaga</taxon>
        <taxon>Cucujiformia</taxon>
        <taxon>Chrysomeloidea</taxon>
        <taxon>Chrysomelidae</taxon>
        <taxon>Chrysomelinae</taxon>
        <taxon>Chrysomelini</taxon>
        <taxon>Phaedon</taxon>
    </lineage>
</organism>
<dbReference type="AlphaFoldDB" id="A0A9P0DUT2"/>
<dbReference type="PIRSF" id="PIRSF016104">
    <property type="entry name" value="GPI2"/>
    <property type="match status" value="1"/>
</dbReference>
<feature type="transmembrane region" description="Helical" evidence="8">
    <location>
        <begin position="92"/>
        <end position="113"/>
    </location>
</feature>
<feature type="transmembrane region" description="Helical" evidence="8">
    <location>
        <begin position="125"/>
        <end position="143"/>
    </location>
</feature>
<evidence type="ECO:0000256" key="3">
    <source>
        <dbReference type="ARBA" id="ARBA00008321"/>
    </source>
</evidence>
<evidence type="ECO:0000256" key="1">
    <source>
        <dbReference type="ARBA" id="ARBA00004141"/>
    </source>
</evidence>
<dbReference type="Pfam" id="PF06432">
    <property type="entry name" value="GPI2"/>
    <property type="match status" value="1"/>
</dbReference>
<comment type="subcellular location">
    <subcellularLocation>
        <location evidence="1">Membrane</location>
        <topology evidence="1">Multi-pass membrane protein</topology>
    </subcellularLocation>
</comment>
<dbReference type="OrthoDB" id="196709at2759"/>
<keyword evidence="10" id="KW-1185">Reference proteome</keyword>
<feature type="transmembrane region" description="Helical" evidence="8">
    <location>
        <begin position="204"/>
        <end position="221"/>
    </location>
</feature>